<dbReference type="InterPro" id="IPR002818">
    <property type="entry name" value="DJ-1/PfpI"/>
</dbReference>
<dbReference type="PANTHER" id="PTHR48094">
    <property type="entry name" value="PROTEIN/NUCLEIC ACID DEGLYCASE DJ-1-RELATED"/>
    <property type="match status" value="1"/>
</dbReference>
<evidence type="ECO:0000256" key="1">
    <source>
        <dbReference type="ARBA" id="ARBA00023016"/>
    </source>
</evidence>
<evidence type="ECO:0000256" key="2">
    <source>
        <dbReference type="ARBA" id="ARBA00023239"/>
    </source>
</evidence>
<proteinExistence type="inferred from homology"/>
<evidence type="ECO:0000256" key="3">
    <source>
        <dbReference type="ARBA" id="ARBA00038493"/>
    </source>
</evidence>
<dbReference type="CDD" id="cd03141">
    <property type="entry name" value="GATase1_Hsp31_like"/>
    <property type="match status" value="1"/>
</dbReference>
<evidence type="ECO:0000313" key="5">
    <source>
        <dbReference type="EMBL" id="WIM69718.1"/>
    </source>
</evidence>
<name>A0ABY8VJM4_9CORY</name>
<dbReference type="Pfam" id="PF01965">
    <property type="entry name" value="DJ-1_PfpI"/>
    <property type="match status" value="1"/>
</dbReference>
<dbReference type="SUPFAM" id="SSF52317">
    <property type="entry name" value="Class I glutamine amidotransferase-like"/>
    <property type="match status" value="1"/>
</dbReference>
<reference evidence="5 6" key="1">
    <citation type="submission" date="2023-05" db="EMBL/GenBank/DDBJ databases">
        <title>Corynebacterium suedekumii sp. nov. and Corynebacterium breve sp. nov. isolated from raw cow's milk.</title>
        <authorList>
            <person name="Baer M.K."/>
            <person name="Mehl L."/>
            <person name="Hellmuth R."/>
            <person name="Marke G."/>
            <person name="Lipski A."/>
        </authorList>
    </citation>
    <scope>NUCLEOTIDE SEQUENCE [LARGE SCALE GENOMIC DNA]</scope>
    <source>
        <strain evidence="5 6">LM112</strain>
    </source>
</reference>
<dbReference type="Proteomes" id="UP001238805">
    <property type="component" value="Chromosome"/>
</dbReference>
<feature type="domain" description="DJ-1/PfpI" evidence="4">
    <location>
        <begin position="28"/>
        <end position="229"/>
    </location>
</feature>
<accession>A0ABY8VJM4</accession>
<dbReference type="EMBL" id="CP126970">
    <property type="protein sequence ID" value="WIM69718.1"/>
    <property type="molecule type" value="Genomic_DNA"/>
</dbReference>
<gene>
    <name evidence="5" type="ORF">QP029_10870</name>
</gene>
<keyword evidence="2" id="KW-0456">Lyase</keyword>
<sequence length="236" mass="25629">MTSVLMVLTAAAHWTLKDGSTHPTGFWAEEFLVPYRVFSDAGWDITVATPGGVRPTVDETSLGVMGGLPHTNRRRREELERLAPVLDHPASLGEVAGREFDVVFYPGGHGPMEDLAYDATSAGILTAQLESGRPVALLCHSPAAVVATADDAGRTPFAGYRMTGLSNREELGTPAARKATWLLEDKLIELGINYDRNPVPFRPHVVRDRNVYSGQNPQSSEDLARLIVAEVNSQPE</sequence>
<protein>
    <submittedName>
        <fullName evidence="5">Type 1 glutamine amidotransferase domain-containing protein</fullName>
    </submittedName>
</protein>
<dbReference type="InterPro" id="IPR029062">
    <property type="entry name" value="Class_I_gatase-like"/>
</dbReference>
<evidence type="ECO:0000313" key="6">
    <source>
        <dbReference type="Proteomes" id="UP001238805"/>
    </source>
</evidence>
<comment type="similarity">
    <text evidence="3">Belongs to the peptidase C56 family. HSP31-like subfamily.</text>
</comment>
<dbReference type="Gene3D" id="3.40.50.880">
    <property type="match status" value="1"/>
</dbReference>
<dbReference type="PANTHER" id="PTHR48094:SF11">
    <property type="entry name" value="GLUTATHIONE-INDEPENDENT GLYOXALASE HSP31-RELATED"/>
    <property type="match status" value="1"/>
</dbReference>
<keyword evidence="5" id="KW-0315">Glutamine amidotransferase</keyword>
<keyword evidence="1" id="KW-0346">Stress response</keyword>
<evidence type="ECO:0000259" key="4">
    <source>
        <dbReference type="Pfam" id="PF01965"/>
    </source>
</evidence>
<dbReference type="InterPro" id="IPR050325">
    <property type="entry name" value="Prot/Nucl_acid_deglycase"/>
</dbReference>
<organism evidence="5 6">
    <name type="scientific">Corynebacterium suedekumii</name>
    <dbReference type="NCBI Taxonomy" id="3049801"/>
    <lineage>
        <taxon>Bacteria</taxon>
        <taxon>Bacillati</taxon>
        <taxon>Actinomycetota</taxon>
        <taxon>Actinomycetes</taxon>
        <taxon>Mycobacteriales</taxon>
        <taxon>Corynebacteriaceae</taxon>
        <taxon>Corynebacterium</taxon>
    </lineage>
</organism>
<keyword evidence="6" id="KW-1185">Reference proteome</keyword>
<dbReference type="RefSeq" id="WP_284874312.1">
    <property type="nucleotide sequence ID" value="NZ_CP126970.1"/>
</dbReference>